<dbReference type="InterPro" id="IPR045155">
    <property type="entry name" value="Beta-lactam_cat"/>
</dbReference>
<feature type="compositionally biased region" description="Pro residues" evidence="1">
    <location>
        <begin position="13"/>
        <end position="25"/>
    </location>
</feature>
<keyword evidence="4" id="KW-1185">Reference proteome</keyword>
<gene>
    <name evidence="3" type="primary">bla</name>
    <name evidence="3" type="ORF">EBM89_09185</name>
</gene>
<dbReference type="NCBIfam" id="NF033103">
    <property type="entry name" value="bla_class_A"/>
    <property type="match status" value="1"/>
</dbReference>
<dbReference type="Pfam" id="PF13354">
    <property type="entry name" value="Beta-lactamase2"/>
    <property type="match status" value="1"/>
</dbReference>
<organism evidence="3 4">
    <name type="scientific">Cellulomonas triticagri</name>
    <dbReference type="NCBI Taxonomy" id="2483352"/>
    <lineage>
        <taxon>Bacteria</taxon>
        <taxon>Bacillati</taxon>
        <taxon>Actinomycetota</taxon>
        <taxon>Actinomycetes</taxon>
        <taxon>Micrococcales</taxon>
        <taxon>Cellulomonadaceae</taxon>
        <taxon>Cellulomonas</taxon>
    </lineage>
</organism>
<sequence length="373" mass="37297">MAPGRPLTVPRSAPAPGPGPAPGPSSAPAHVRGTSPSAHDLRDIPRRPDRLLRSRRARAGLGVGIVLGLLALGACSGTEPGPGPVRTAPAPSTAPTVPPAPTPVDLSPGVAAALADLEAETGYRVGVHAVDTVTGDVVNHRADERFGYASTIKALALGVALRGADPSVLDRTLPVTAEDVAGAGYTPVTADRVGSSMTLADLGAAAVSLSDNGALNVVLRDLGGPAALRAVLVDLGDTTTQVDAVEPDLNRFTPGEPARTSTPRALADGLAVFALGDELDPAVREVYVGWLTGSTTGDATIRAGAPEGWLVGGKTGTAGRYGSRNDVAVAWPPGEGAPVVVAVLTDHPDPAAAPDDTVVARAAAIVLGAYAGR</sequence>
<feature type="compositionally biased region" description="Basic and acidic residues" evidence="1">
    <location>
        <begin position="39"/>
        <end position="49"/>
    </location>
</feature>
<proteinExistence type="predicted"/>
<dbReference type="InterPro" id="IPR000871">
    <property type="entry name" value="Beta-lactam_class-A"/>
</dbReference>
<evidence type="ECO:0000313" key="3">
    <source>
        <dbReference type="EMBL" id="RMI09683.1"/>
    </source>
</evidence>
<feature type="region of interest" description="Disordered" evidence="1">
    <location>
        <begin position="81"/>
        <end position="100"/>
    </location>
</feature>
<dbReference type="SUPFAM" id="SSF56601">
    <property type="entry name" value="beta-lactamase/transpeptidase-like"/>
    <property type="match status" value="1"/>
</dbReference>
<reference evidence="3 4" key="1">
    <citation type="submission" date="2018-10" db="EMBL/GenBank/DDBJ databases">
        <title>Isolation, diversity and antifungal activity of actinobacteria from wheat.</title>
        <authorList>
            <person name="Han C."/>
        </authorList>
    </citation>
    <scope>NUCLEOTIDE SEQUENCE [LARGE SCALE GENOMIC DNA]</scope>
    <source>
        <strain evidence="3 4">NEAU-YY56</strain>
    </source>
</reference>
<dbReference type="GO" id="GO:0008800">
    <property type="term" value="F:beta-lactamase activity"/>
    <property type="evidence" value="ECO:0007669"/>
    <property type="project" value="InterPro"/>
</dbReference>
<protein>
    <submittedName>
        <fullName evidence="3">Class A beta-lactamase</fullName>
    </submittedName>
</protein>
<dbReference type="GO" id="GO:0046677">
    <property type="term" value="P:response to antibiotic"/>
    <property type="evidence" value="ECO:0007669"/>
    <property type="project" value="InterPro"/>
</dbReference>
<comment type="caution">
    <text evidence="3">The sequence shown here is derived from an EMBL/GenBank/DDBJ whole genome shotgun (WGS) entry which is preliminary data.</text>
</comment>
<dbReference type="EMBL" id="RFFI01000042">
    <property type="protein sequence ID" value="RMI09683.1"/>
    <property type="molecule type" value="Genomic_DNA"/>
</dbReference>
<accession>A0A3M2JDK0</accession>
<name>A0A3M2JDK0_9CELL</name>
<feature type="domain" description="Beta-lactamase class A catalytic" evidence="2">
    <location>
        <begin position="126"/>
        <end position="345"/>
    </location>
</feature>
<evidence type="ECO:0000259" key="2">
    <source>
        <dbReference type="Pfam" id="PF13354"/>
    </source>
</evidence>
<dbReference type="InterPro" id="IPR012338">
    <property type="entry name" value="Beta-lactam/transpept-like"/>
</dbReference>
<dbReference type="PRINTS" id="PR00118">
    <property type="entry name" value="BLACTAMASEA"/>
</dbReference>
<evidence type="ECO:0000313" key="4">
    <source>
        <dbReference type="Proteomes" id="UP000269289"/>
    </source>
</evidence>
<feature type="region of interest" description="Disordered" evidence="1">
    <location>
        <begin position="1"/>
        <end position="49"/>
    </location>
</feature>
<feature type="compositionally biased region" description="Low complexity" evidence="1">
    <location>
        <begin position="84"/>
        <end position="95"/>
    </location>
</feature>
<dbReference type="Proteomes" id="UP000269289">
    <property type="component" value="Unassembled WGS sequence"/>
</dbReference>
<dbReference type="GO" id="GO:0030655">
    <property type="term" value="P:beta-lactam antibiotic catabolic process"/>
    <property type="evidence" value="ECO:0007669"/>
    <property type="project" value="InterPro"/>
</dbReference>
<dbReference type="AlphaFoldDB" id="A0A3M2JDK0"/>
<evidence type="ECO:0000256" key="1">
    <source>
        <dbReference type="SAM" id="MobiDB-lite"/>
    </source>
</evidence>
<dbReference type="PANTHER" id="PTHR35333">
    <property type="entry name" value="BETA-LACTAMASE"/>
    <property type="match status" value="1"/>
</dbReference>
<dbReference type="Gene3D" id="3.40.710.10">
    <property type="entry name" value="DD-peptidase/beta-lactamase superfamily"/>
    <property type="match status" value="1"/>
</dbReference>
<dbReference type="PANTHER" id="PTHR35333:SF3">
    <property type="entry name" value="BETA-LACTAMASE-TYPE TRANSPEPTIDASE FOLD CONTAINING PROTEIN"/>
    <property type="match status" value="1"/>
</dbReference>